<dbReference type="EMBL" id="ASSJ01000079">
    <property type="protein sequence ID" value="ERN40319.1"/>
    <property type="molecule type" value="Genomic_DNA"/>
</dbReference>
<dbReference type="PANTHER" id="PTHR37422:SF13">
    <property type="entry name" value="LIPOPOLYSACCHARIDE BIOSYNTHESIS PROTEIN PA4999-RELATED"/>
    <property type="match status" value="1"/>
</dbReference>
<dbReference type="InterPro" id="IPR007016">
    <property type="entry name" value="O-antigen_ligase-rel_domated"/>
</dbReference>
<evidence type="ECO:0000256" key="4">
    <source>
        <dbReference type="ARBA" id="ARBA00023136"/>
    </source>
</evidence>
<keyword evidence="2 5" id="KW-0812">Transmembrane</keyword>
<dbReference type="GO" id="GO:0016874">
    <property type="term" value="F:ligase activity"/>
    <property type="evidence" value="ECO:0007669"/>
    <property type="project" value="UniProtKB-KW"/>
</dbReference>
<organism evidence="7 8">
    <name type="scientific">Rubidibacter lacunae KORDI 51-2</name>
    <dbReference type="NCBI Taxonomy" id="582515"/>
    <lineage>
        <taxon>Bacteria</taxon>
        <taxon>Bacillati</taxon>
        <taxon>Cyanobacteriota</taxon>
        <taxon>Cyanophyceae</taxon>
        <taxon>Oscillatoriophycideae</taxon>
        <taxon>Chroococcales</taxon>
        <taxon>Aphanothecaceae</taxon>
        <taxon>Rubidibacter</taxon>
    </lineage>
</organism>
<feature type="transmembrane region" description="Helical" evidence="5">
    <location>
        <begin position="57"/>
        <end position="73"/>
    </location>
</feature>
<dbReference type="eggNOG" id="COG3307">
    <property type="taxonomic scope" value="Bacteria"/>
</dbReference>
<comment type="caution">
    <text evidence="7">The sequence shown here is derived from an EMBL/GenBank/DDBJ whole genome shotgun (WGS) entry which is preliminary data.</text>
</comment>
<feature type="transmembrane region" description="Helical" evidence="5">
    <location>
        <begin position="343"/>
        <end position="363"/>
    </location>
</feature>
<proteinExistence type="predicted"/>
<dbReference type="Pfam" id="PF04932">
    <property type="entry name" value="Wzy_C"/>
    <property type="match status" value="1"/>
</dbReference>
<dbReference type="PANTHER" id="PTHR37422">
    <property type="entry name" value="TEICHURONIC ACID BIOSYNTHESIS PROTEIN TUAE"/>
    <property type="match status" value="1"/>
</dbReference>
<feature type="transmembrane region" description="Helical" evidence="5">
    <location>
        <begin position="383"/>
        <end position="401"/>
    </location>
</feature>
<evidence type="ECO:0000313" key="8">
    <source>
        <dbReference type="Proteomes" id="UP000016960"/>
    </source>
</evidence>
<evidence type="ECO:0000256" key="1">
    <source>
        <dbReference type="ARBA" id="ARBA00004141"/>
    </source>
</evidence>
<evidence type="ECO:0000256" key="2">
    <source>
        <dbReference type="ARBA" id="ARBA00022692"/>
    </source>
</evidence>
<feature type="domain" description="O-antigen ligase-related" evidence="6">
    <location>
        <begin position="202"/>
        <end position="348"/>
    </location>
</feature>
<protein>
    <submittedName>
        <fullName evidence="7">Lipid A core-O-antigen ligase</fullName>
    </submittedName>
</protein>
<evidence type="ECO:0000259" key="6">
    <source>
        <dbReference type="Pfam" id="PF04932"/>
    </source>
</evidence>
<dbReference type="AlphaFoldDB" id="U5DI93"/>
<keyword evidence="4 5" id="KW-0472">Membrane</keyword>
<dbReference type="RefSeq" id="WP_022608871.1">
    <property type="nucleotide sequence ID" value="NZ_ASSJ01000079.1"/>
</dbReference>
<accession>U5DI93</accession>
<name>U5DI93_9CHRO</name>
<keyword evidence="8" id="KW-1185">Reference proteome</keyword>
<gene>
    <name evidence="7" type="ORF">KR51_00032670</name>
</gene>
<feature type="transmembrane region" description="Helical" evidence="5">
    <location>
        <begin position="110"/>
        <end position="132"/>
    </location>
</feature>
<feature type="transmembrane region" description="Helical" evidence="5">
    <location>
        <begin position="20"/>
        <end position="45"/>
    </location>
</feature>
<evidence type="ECO:0000256" key="3">
    <source>
        <dbReference type="ARBA" id="ARBA00022989"/>
    </source>
</evidence>
<dbReference type="InParanoid" id="U5DI93"/>
<keyword evidence="3 5" id="KW-1133">Transmembrane helix</keyword>
<keyword evidence="7" id="KW-0436">Ligase</keyword>
<feature type="transmembrane region" description="Helical" evidence="5">
    <location>
        <begin position="193"/>
        <end position="213"/>
    </location>
</feature>
<comment type="subcellular location">
    <subcellularLocation>
        <location evidence="1">Membrane</location>
        <topology evidence="1">Multi-pass membrane protein</topology>
    </subcellularLocation>
</comment>
<feature type="transmembrane region" description="Helical" evidence="5">
    <location>
        <begin position="79"/>
        <end position="98"/>
    </location>
</feature>
<dbReference type="OrthoDB" id="547142at2"/>
<sequence>MDDRLQTDERWRTRAWHWQVGATAILPLLPTWGALSLVGVVVAVWARYWRRLLGRPLMWGWALLAAWLIVTACCASDRGAAWLGLANVLPFVAMYAATSALVQRPEQLRVLAVAIAAPAAIAAVLGLGQIWAGWTTPPAWEPVLGWTLVAGGNPPGRLASAFMYANICAVYLLVGLALGVMLVLDAWQQLQRWLLVAAFGGTVAIAAALGLTASRNAWALGLLVGLAYAVFLGWRWLVAAAIAIAAVVAGASFAPPSPLQQGLRAIVPDYVWLRLSDRLHPDRPEALLRSTQWEFAWQLARARPWTGWGLRSFTPLYQDRTDVWLGHPHNLPLMLFAETGIPATLLLVAMVGSVMVRTVRLLWVWPALAPMPGSGRPWHRDRLVLFGFAVAFSSCTLFNLLDVTLFDLRANAIAWLLLGAIDGVTHRDR</sequence>
<dbReference type="GO" id="GO:0016020">
    <property type="term" value="C:membrane"/>
    <property type="evidence" value="ECO:0007669"/>
    <property type="project" value="UniProtKB-SubCell"/>
</dbReference>
<feature type="transmembrane region" description="Helical" evidence="5">
    <location>
        <begin position="233"/>
        <end position="254"/>
    </location>
</feature>
<evidence type="ECO:0000256" key="5">
    <source>
        <dbReference type="SAM" id="Phobius"/>
    </source>
</evidence>
<evidence type="ECO:0000313" key="7">
    <source>
        <dbReference type="EMBL" id="ERN40319.1"/>
    </source>
</evidence>
<dbReference type="InterPro" id="IPR051533">
    <property type="entry name" value="WaaL-like"/>
</dbReference>
<feature type="transmembrane region" description="Helical" evidence="5">
    <location>
        <begin position="161"/>
        <end position="184"/>
    </location>
</feature>
<dbReference type="STRING" id="582515.KR51_00032670"/>
<reference evidence="7 8" key="1">
    <citation type="submission" date="2013-05" db="EMBL/GenBank/DDBJ databases">
        <title>Draft genome sequence of Rubidibacter lacunae KORDI 51-2.</title>
        <authorList>
            <person name="Choi D.H."/>
            <person name="Noh J.H."/>
            <person name="Kwon K.-K."/>
            <person name="Lee J.-H."/>
            <person name="Ryu J.-Y."/>
        </authorList>
    </citation>
    <scope>NUCLEOTIDE SEQUENCE [LARGE SCALE GENOMIC DNA]</scope>
    <source>
        <strain evidence="7 8">KORDI 51-2</strain>
    </source>
</reference>
<dbReference type="Proteomes" id="UP000016960">
    <property type="component" value="Unassembled WGS sequence"/>
</dbReference>